<dbReference type="PANTHER" id="PTHR43859:SF4">
    <property type="entry name" value="BUTANOATE--COA LIGASE AAE1-RELATED"/>
    <property type="match status" value="1"/>
</dbReference>
<comment type="similarity">
    <text evidence="1">Belongs to the ATP-dependent AMP-binding enzyme family.</text>
</comment>
<dbReference type="InterPro" id="IPR025110">
    <property type="entry name" value="AMP-bd_C"/>
</dbReference>
<dbReference type="PROSITE" id="PS00455">
    <property type="entry name" value="AMP_BINDING"/>
    <property type="match status" value="1"/>
</dbReference>
<proteinExistence type="inferred from homology"/>
<dbReference type="InterPro" id="IPR020845">
    <property type="entry name" value="AMP-binding_CS"/>
</dbReference>
<sequence>MSPPASKPALTTMQDHIPLVVTRCIEYAGQYHADTEVVSRTVEGPTVRTNWREIRDRARAVALTLLDLGVKCDLDGEIGPGDRVATMAWNTHRHLEVWYGIMGIGAICHTLNPRLFDADVEYIVNHAEDSILLADISFAPKLAGLRAKLPTVKRYIFLTDEAHVPRAESAALGALCYETLVAKNLPRASAFTWPELDERAACGLCYTSGTTGRPKGVLYTHRSNMLHAITGCLPDGMGAGTRDTMLAVVPMFHANSWGIAFGAPMAGMKLVLPASFLDGKSAYELMRQERVTHTAGVPTVWLAMLGYMEENGLTLPDLRVLIIGGAAAPRKLFDFFWDKHGVDVRQMWGMTETSPLGTLGTMKHPPVSRAEELRRRLSQGRPHIFSELRIVDDAGRELPWDGKAFGNLHIRGPAVLRSYYRQDAPAVEAGDWFDTGDVSTISPDGWMQITDRSKDVIKSGGEWISSIEIENAAVGHPRVAEAAVIAIPHPKWTERPLLVVVPKAGAEELTKAHILDYLKDKIAKWWMPDDVVFLKEIPHTATGKISKLLLRKQLGGYSFGDTSTADGPKAKL</sequence>
<evidence type="ECO:0000259" key="5">
    <source>
        <dbReference type="Pfam" id="PF00501"/>
    </source>
</evidence>
<gene>
    <name evidence="7" type="ORF">QBZ16_001491</name>
</gene>
<dbReference type="SUPFAM" id="SSF56801">
    <property type="entry name" value="Acetyl-CoA synthetase-like"/>
    <property type="match status" value="1"/>
</dbReference>
<protein>
    <recommendedName>
        <fullName evidence="9">Long-chain fatty acid--CoA ligase</fullName>
    </recommendedName>
</protein>
<evidence type="ECO:0000256" key="4">
    <source>
        <dbReference type="ARBA" id="ARBA00023098"/>
    </source>
</evidence>
<keyword evidence="3" id="KW-0276">Fatty acid metabolism</keyword>
<dbReference type="Proteomes" id="UP001255856">
    <property type="component" value="Unassembled WGS sequence"/>
</dbReference>
<dbReference type="GO" id="GO:0016874">
    <property type="term" value="F:ligase activity"/>
    <property type="evidence" value="ECO:0007669"/>
    <property type="project" value="UniProtKB-KW"/>
</dbReference>
<evidence type="ECO:0000256" key="1">
    <source>
        <dbReference type="ARBA" id="ARBA00006432"/>
    </source>
</evidence>
<name>A0AAD9MIX3_PROWI</name>
<accession>A0AAD9MIX3</accession>
<dbReference type="InterPro" id="IPR045851">
    <property type="entry name" value="AMP-bd_C_sf"/>
</dbReference>
<keyword evidence="4" id="KW-0443">Lipid metabolism</keyword>
<dbReference type="CDD" id="cd12119">
    <property type="entry name" value="ttLC_FACS_AlkK_like"/>
    <property type="match status" value="1"/>
</dbReference>
<comment type="caution">
    <text evidence="7">The sequence shown here is derived from an EMBL/GenBank/DDBJ whole genome shotgun (WGS) entry which is preliminary data.</text>
</comment>
<dbReference type="NCBIfam" id="NF004837">
    <property type="entry name" value="PRK06187.1"/>
    <property type="match status" value="1"/>
</dbReference>
<evidence type="ECO:0000313" key="7">
    <source>
        <dbReference type="EMBL" id="KAK2075750.1"/>
    </source>
</evidence>
<dbReference type="GO" id="GO:0006631">
    <property type="term" value="P:fatty acid metabolic process"/>
    <property type="evidence" value="ECO:0007669"/>
    <property type="project" value="UniProtKB-KW"/>
</dbReference>
<evidence type="ECO:0000256" key="2">
    <source>
        <dbReference type="ARBA" id="ARBA00022598"/>
    </source>
</evidence>
<reference evidence="7" key="1">
    <citation type="submission" date="2021-01" db="EMBL/GenBank/DDBJ databases">
        <authorList>
            <person name="Eckstrom K.M.E."/>
        </authorList>
    </citation>
    <scope>NUCLEOTIDE SEQUENCE</scope>
    <source>
        <strain evidence="7">UVCC 0001</strain>
    </source>
</reference>
<dbReference type="PANTHER" id="PTHR43859">
    <property type="entry name" value="ACYL-ACTIVATING ENZYME"/>
    <property type="match status" value="1"/>
</dbReference>
<dbReference type="InterPro" id="IPR000873">
    <property type="entry name" value="AMP-dep_synth/lig_dom"/>
</dbReference>
<dbReference type="FunFam" id="3.30.300.30:FF:000008">
    <property type="entry name" value="2,3-dihydroxybenzoate-AMP ligase"/>
    <property type="match status" value="1"/>
</dbReference>
<dbReference type="AlphaFoldDB" id="A0AAD9MIX3"/>
<dbReference type="Gene3D" id="3.30.300.30">
    <property type="match status" value="1"/>
</dbReference>
<feature type="domain" description="AMP-binding enzyme C-terminal" evidence="6">
    <location>
        <begin position="468"/>
        <end position="544"/>
    </location>
</feature>
<evidence type="ECO:0000313" key="8">
    <source>
        <dbReference type="Proteomes" id="UP001255856"/>
    </source>
</evidence>
<keyword evidence="2" id="KW-0436">Ligase</keyword>
<keyword evidence="8" id="KW-1185">Reference proteome</keyword>
<evidence type="ECO:0000259" key="6">
    <source>
        <dbReference type="Pfam" id="PF13193"/>
    </source>
</evidence>
<evidence type="ECO:0000256" key="3">
    <source>
        <dbReference type="ARBA" id="ARBA00022832"/>
    </source>
</evidence>
<organism evidence="7 8">
    <name type="scientific">Prototheca wickerhamii</name>
    <dbReference type="NCBI Taxonomy" id="3111"/>
    <lineage>
        <taxon>Eukaryota</taxon>
        <taxon>Viridiplantae</taxon>
        <taxon>Chlorophyta</taxon>
        <taxon>core chlorophytes</taxon>
        <taxon>Trebouxiophyceae</taxon>
        <taxon>Chlorellales</taxon>
        <taxon>Chlorellaceae</taxon>
        <taxon>Prototheca</taxon>
    </lineage>
</organism>
<dbReference type="Gene3D" id="3.40.50.12780">
    <property type="entry name" value="N-terminal domain of ligase-like"/>
    <property type="match status" value="1"/>
</dbReference>
<evidence type="ECO:0008006" key="9">
    <source>
        <dbReference type="Google" id="ProtNLM"/>
    </source>
</evidence>
<dbReference type="Pfam" id="PF00501">
    <property type="entry name" value="AMP-binding"/>
    <property type="match status" value="1"/>
</dbReference>
<dbReference type="EMBL" id="JASFZW010000013">
    <property type="protein sequence ID" value="KAK2075750.1"/>
    <property type="molecule type" value="Genomic_DNA"/>
</dbReference>
<dbReference type="Pfam" id="PF13193">
    <property type="entry name" value="AMP-binding_C"/>
    <property type="match status" value="1"/>
</dbReference>
<feature type="domain" description="AMP-dependent synthetase/ligase" evidence="5">
    <location>
        <begin position="32"/>
        <end position="420"/>
    </location>
</feature>
<dbReference type="InterPro" id="IPR042099">
    <property type="entry name" value="ANL_N_sf"/>
</dbReference>